<protein>
    <submittedName>
        <fullName evidence="1">Uncharacterized protein</fullName>
    </submittedName>
</protein>
<proteinExistence type="predicted"/>
<evidence type="ECO:0000313" key="1">
    <source>
        <dbReference type="EMBL" id="QZH69484.1"/>
    </source>
</evidence>
<accession>A0ACD1FQX4</accession>
<geneLocation type="plasmid" evidence="1 2">
    <name>unnamed1</name>
</geneLocation>
<evidence type="ECO:0000313" key="2">
    <source>
        <dbReference type="Proteomes" id="UP000825598"/>
    </source>
</evidence>
<keyword evidence="2" id="KW-1185">Reference proteome</keyword>
<keyword evidence="1" id="KW-0614">Plasmid</keyword>
<organism evidence="1 2">
    <name type="scientific">Mycolicibacterium farcinogenes</name>
    <name type="common">Mycobacterium farcinogenes</name>
    <dbReference type="NCBI Taxonomy" id="1802"/>
    <lineage>
        <taxon>Bacteria</taxon>
        <taxon>Bacillati</taxon>
        <taxon>Actinomycetota</taxon>
        <taxon>Actinomycetes</taxon>
        <taxon>Mycobacteriales</taxon>
        <taxon>Mycobacteriaceae</taxon>
        <taxon>Mycolicibacterium</taxon>
    </lineage>
</organism>
<dbReference type="Proteomes" id="UP000825598">
    <property type="component" value="Plasmid unnamed1"/>
</dbReference>
<reference evidence="1" key="1">
    <citation type="submission" date="2021-07" db="EMBL/GenBank/DDBJ databases">
        <title>Complete Genome Sequences of Mycobacterium farcinogenes Isolated from Clinical Specimens from Patients in Thailand.</title>
        <authorList>
            <person name="Sodsai P."/>
        </authorList>
    </citation>
    <scope>NUCLEOTIDE SEQUENCE</scope>
    <source>
        <strain evidence="1">BKK/CU-MFGFA-001</strain>
    </source>
</reference>
<gene>
    <name evidence="1" type="ORF">K6L26_30600</name>
</gene>
<name>A0ACD1FQX4_MYCFR</name>
<dbReference type="EMBL" id="CP081674">
    <property type="protein sequence ID" value="QZH69484.1"/>
    <property type="molecule type" value="Genomic_DNA"/>
</dbReference>
<sequence length="106" mass="11250">MAWVSASEAMAKNGNAVANAPLGWDEPETRDAIGIEARSALVQKAHLMSQVDVATPAEIKASIHDFLVAHNDYEEATMRRMGSEADAATDRINAAVVSVNRLCGLG</sequence>